<dbReference type="Pfam" id="PF04073">
    <property type="entry name" value="tRNA_edit"/>
    <property type="match status" value="1"/>
</dbReference>
<evidence type="ECO:0000313" key="3">
    <source>
        <dbReference type="EMBL" id="ADI23021.1"/>
    </source>
</evidence>
<name>E0XYL1_9BACT</name>
<evidence type="ECO:0000259" key="1">
    <source>
        <dbReference type="Pfam" id="PF04073"/>
    </source>
</evidence>
<dbReference type="EMBL" id="GU568003">
    <property type="protein sequence ID" value="ADI23021.1"/>
    <property type="molecule type" value="Genomic_DNA"/>
</dbReference>
<reference evidence="2" key="2">
    <citation type="journal article" date="2011" name="Environ. Microbiol.">
        <title>Time-series analyses of Monterey Bay coastal microbial picoplankton using a 'genome proxy' microarray.</title>
        <authorList>
            <person name="Rich V.I."/>
            <person name="Pham V.D."/>
            <person name="Eppley J."/>
            <person name="Shi Y."/>
            <person name="DeLong E.F."/>
        </authorList>
    </citation>
    <scope>NUCLEOTIDE SEQUENCE</scope>
</reference>
<dbReference type="InterPro" id="IPR036754">
    <property type="entry name" value="YbaK/aa-tRNA-synt-asso_dom_sf"/>
</dbReference>
<dbReference type="EMBL" id="GU474923">
    <property type="protein sequence ID" value="ADI19502.1"/>
    <property type="molecule type" value="Genomic_DNA"/>
</dbReference>
<dbReference type="GO" id="GO:0002161">
    <property type="term" value="F:aminoacyl-tRNA deacylase activity"/>
    <property type="evidence" value="ECO:0007669"/>
    <property type="project" value="InterPro"/>
</dbReference>
<proteinExistence type="predicted"/>
<protein>
    <submittedName>
        <fullName evidence="2">Uncharacterized conserved protein</fullName>
    </submittedName>
</protein>
<feature type="domain" description="YbaK/aminoacyl-tRNA synthetase-associated" evidence="1">
    <location>
        <begin position="24"/>
        <end position="151"/>
    </location>
</feature>
<organism evidence="2">
    <name type="scientific">uncultured Planctomycetales bacterium HF0500_40D21</name>
    <dbReference type="NCBI Taxonomy" id="710747"/>
    <lineage>
        <taxon>Bacteria</taxon>
        <taxon>Pseudomonadati</taxon>
        <taxon>Planctomycetota</taxon>
        <taxon>Planctomycetia</taxon>
        <taxon>Planctomycetales</taxon>
        <taxon>environmental samples</taxon>
    </lineage>
</organism>
<dbReference type="Gene3D" id="3.90.960.10">
    <property type="entry name" value="YbaK/aminoacyl-tRNA synthetase-associated domain"/>
    <property type="match status" value="1"/>
</dbReference>
<sequence length="164" mass="18214">MTTVLESIRDWLTEQEVSFREVHHEPTRTSEDSARVRGEELRNGGKALVMKLDDDFALFVLPADRRAHSGTIRRTLGVRKLRFATAEELAELTAGDGSPGLVPGSVPPFGQPILSFPLYVDQAIEQNERIAFNAGSMTDSIILDVPDYLRLASPTRVFEFARGD</sequence>
<dbReference type="AlphaFoldDB" id="E0XYL1"/>
<dbReference type="InterPro" id="IPR007214">
    <property type="entry name" value="YbaK/aa-tRNA-synth-assoc-dom"/>
</dbReference>
<dbReference type="SUPFAM" id="SSF55826">
    <property type="entry name" value="YbaK/ProRS associated domain"/>
    <property type="match status" value="1"/>
</dbReference>
<evidence type="ECO:0000313" key="2">
    <source>
        <dbReference type="EMBL" id="ADI19502.1"/>
    </source>
</evidence>
<reference evidence="3" key="1">
    <citation type="submission" date="2010-01" db="EMBL/GenBank/DDBJ databases">
        <title>Genome fragments of uncultured bacteria from the North Pacific subtropical Gyre.</title>
        <authorList>
            <person name="Pham V.D."/>
            <person name="Delong E.F."/>
        </authorList>
    </citation>
    <scope>NUCLEOTIDE SEQUENCE</scope>
</reference>
<accession>E0XYL1</accession>